<evidence type="ECO:0000256" key="1">
    <source>
        <dbReference type="ARBA" id="ARBA00002939"/>
    </source>
</evidence>
<dbReference type="GO" id="GO:0008193">
    <property type="term" value="F:tRNA guanylyltransferase activity"/>
    <property type="evidence" value="ECO:0007669"/>
    <property type="project" value="UniProtKB-UniRule"/>
</dbReference>
<evidence type="ECO:0000256" key="15">
    <source>
        <dbReference type="PIRSR" id="PIRSR028980-1"/>
    </source>
</evidence>
<dbReference type="Pfam" id="PF04446">
    <property type="entry name" value="Thg1"/>
    <property type="match status" value="1"/>
</dbReference>
<feature type="binding site" evidence="16">
    <location>
        <position position="29"/>
    </location>
    <ligand>
        <name>Mg(2+)</name>
        <dbReference type="ChEBI" id="CHEBI:18420"/>
        <label>1</label>
        <note>catalytic</note>
    </ligand>
</feature>
<dbReference type="InterPro" id="IPR024956">
    <property type="entry name" value="tRNAHis_GuaTrfase_cat"/>
</dbReference>
<feature type="binding site" evidence="16">
    <location>
        <position position="30"/>
    </location>
    <ligand>
        <name>Mg(2+)</name>
        <dbReference type="ChEBI" id="CHEBI:18420"/>
        <label>1</label>
        <note>catalytic</note>
    </ligand>
</feature>
<proteinExistence type="inferred from homology"/>
<dbReference type="GO" id="GO:0006400">
    <property type="term" value="P:tRNA modification"/>
    <property type="evidence" value="ECO:0007669"/>
    <property type="project" value="UniProtKB-UniRule"/>
</dbReference>
<evidence type="ECO:0000256" key="6">
    <source>
        <dbReference type="ARBA" id="ARBA00022694"/>
    </source>
</evidence>
<organism evidence="20 21">
    <name type="scientific">Endocarpon pusillum</name>
    <dbReference type="NCBI Taxonomy" id="364733"/>
    <lineage>
        <taxon>Eukaryota</taxon>
        <taxon>Fungi</taxon>
        <taxon>Dikarya</taxon>
        <taxon>Ascomycota</taxon>
        <taxon>Pezizomycotina</taxon>
        <taxon>Eurotiomycetes</taxon>
        <taxon>Chaetothyriomycetidae</taxon>
        <taxon>Verrucariales</taxon>
        <taxon>Verrucariaceae</taxon>
        <taxon>Endocarpon</taxon>
    </lineage>
</organism>
<evidence type="ECO:0000256" key="17">
    <source>
        <dbReference type="SAM" id="MobiDB-lite"/>
    </source>
</evidence>
<sequence>MANSKYEYVRSFEQSDTLLPNTWIVVRIDGRGFHSFSNRYNFTKPNDIRALNLMNAAASAVVKEIPDLCIAYGVSDEYSFIFHKTTTLFDRRSSKLLSTVVSTFTAFYIHLWRVHFPPDIALQPPHLPTFDARTICYPTLANLRDYLSWRQVDCHINNLYNTTFWAMRQKGGMGPREVEEELKGTLASDKNEILWGRFGINYNDENEIFKKGSVVFCQYELEEPAEGRTDTLALEEDEATAVPDTEPSRTQKERAKKVRAKASVVVRHIDIIKDDFWERRPWISSGKPGKPLAVEEQ</sequence>
<evidence type="ECO:0000256" key="12">
    <source>
        <dbReference type="ARBA" id="ARBA00032480"/>
    </source>
</evidence>
<feature type="binding site" evidence="15">
    <location>
        <begin position="75"/>
        <end position="76"/>
    </location>
    <ligand>
        <name>GTP</name>
        <dbReference type="ChEBI" id="CHEBI:37565"/>
    </ligand>
</feature>
<dbReference type="GO" id="GO:0005525">
    <property type="term" value="F:GTP binding"/>
    <property type="evidence" value="ECO:0007669"/>
    <property type="project" value="UniProtKB-UniRule"/>
</dbReference>
<evidence type="ECO:0000256" key="14">
    <source>
        <dbReference type="PIRNR" id="PIRNR028980"/>
    </source>
</evidence>
<dbReference type="OrthoDB" id="62560at2759"/>
<dbReference type="Gene3D" id="3.30.70.3000">
    <property type="match status" value="1"/>
</dbReference>
<feature type="binding site" evidence="16">
    <location>
        <position position="76"/>
    </location>
    <ligand>
        <name>Mg(2+)</name>
        <dbReference type="ChEBI" id="CHEBI:18420"/>
        <label>2</label>
        <note>catalytic</note>
    </ligand>
</feature>
<dbReference type="FunFam" id="3.30.70.3000:FF:000001">
    <property type="entry name" value="tRNA(His) guanylyltransferase"/>
    <property type="match status" value="1"/>
</dbReference>
<dbReference type="InterPro" id="IPR038469">
    <property type="entry name" value="tRNAHis_GuaTrfase_Thg1_sf"/>
</dbReference>
<gene>
    <name evidence="20" type="primary">RGT1</name>
    <name evidence="20" type="ORF">GJ744_006465</name>
</gene>
<reference evidence="20" key="1">
    <citation type="submission" date="2020-02" db="EMBL/GenBank/DDBJ databases">
        <authorList>
            <person name="Palmer J.M."/>
        </authorList>
    </citation>
    <scope>NUCLEOTIDE SEQUENCE</scope>
    <source>
        <strain evidence="20">EPUS1.4</strain>
        <tissue evidence="20">Thallus</tissue>
    </source>
</reference>
<dbReference type="PANTHER" id="PTHR12729:SF6">
    <property type="entry name" value="TRNA(HIS) GUANYLYLTRANSFERASE-RELATED"/>
    <property type="match status" value="1"/>
</dbReference>
<evidence type="ECO:0000256" key="13">
    <source>
        <dbReference type="ARBA" id="ARBA00047281"/>
    </source>
</evidence>
<comment type="caution">
    <text evidence="20">The sequence shown here is derived from an EMBL/GenBank/DDBJ whole genome shotgun (WGS) entry which is preliminary data.</text>
</comment>
<dbReference type="Pfam" id="PF14413">
    <property type="entry name" value="Thg1C"/>
    <property type="match status" value="1"/>
</dbReference>
<feature type="binding site" evidence="16">
    <location>
        <position position="29"/>
    </location>
    <ligand>
        <name>Mg(2+)</name>
        <dbReference type="ChEBI" id="CHEBI:18420"/>
        <label>2</label>
        <note>catalytic</note>
    </ligand>
</feature>
<dbReference type="AlphaFoldDB" id="A0A8H7EBJ9"/>
<evidence type="ECO:0000259" key="19">
    <source>
        <dbReference type="Pfam" id="PF14413"/>
    </source>
</evidence>
<evidence type="ECO:0000256" key="8">
    <source>
        <dbReference type="ARBA" id="ARBA00022723"/>
    </source>
</evidence>
<protein>
    <recommendedName>
        <fullName evidence="4 14">tRNA(His) guanylyltransferase</fullName>
        <ecNumber evidence="3 14">2.7.7.79</ecNumber>
    </recommendedName>
    <alternativeName>
        <fullName evidence="12 14">tRNA-histidine guanylyltransferase</fullName>
    </alternativeName>
</protein>
<feature type="region of interest" description="Disordered" evidence="17">
    <location>
        <begin position="237"/>
        <end position="257"/>
    </location>
</feature>
<dbReference type="EMBL" id="JAACFV010000003">
    <property type="protein sequence ID" value="KAF7513851.1"/>
    <property type="molecule type" value="Genomic_DNA"/>
</dbReference>
<comment type="similarity">
    <text evidence="2 14">Belongs to the tRNA(His) guanylyltransferase family.</text>
</comment>
<comment type="catalytic activity">
    <reaction evidence="13 14">
        <text>a 5'-end ribonucleotide-tRNA(His) + GTP + ATP + H2O = a 5'-end phospho-guanosine-ribonucleotide-tRNA(His) + AMP + 2 diphosphate + H(+)</text>
        <dbReference type="Rhea" id="RHEA:54564"/>
        <dbReference type="Rhea" id="RHEA-COMP:14193"/>
        <dbReference type="Rhea" id="RHEA-COMP:14917"/>
        <dbReference type="ChEBI" id="CHEBI:15377"/>
        <dbReference type="ChEBI" id="CHEBI:15378"/>
        <dbReference type="ChEBI" id="CHEBI:30616"/>
        <dbReference type="ChEBI" id="CHEBI:33019"/>
        <dbReference type="ChEBI" id="CHEBI:37565"/>
        <dbReference type="ChEBI" id="CHEBI:138282"/>
        <dbReference type="ChEBI" id="CHEBI:141847"/>
        <dbReference type="ChEBI" id="CHEBI:456215"/>
        <dbReference type="EC" id="2.7.7.79"/>
    </reaction>
</comment>
<keyword evidence="6 14" id="KW-0819">tRNA processing</keyword>
<keyword evidence="9 14" id="KW-0547">Nucleotide-binding</keyword>
<evidence type="ECO:0000313" key="21">
    <source>
        <dbReference type="Proteomes" id="UP000606974"/>
    </source>
</evidence>
<keyword evidence="21" id="KW-1185">Reference proteome</keyword>
<evidence type="ECO:0000256" key="11">
    <source>
        <dbReference type="ARBA" id="ARBA00023134"/>
    </source>
</evidence>
<dbReference type="Proteomes" id="UP000606974">
    <property type="component" value="Unassembled WGS sequence"/>
</dbReference>
<feature type="binding site" evidence="16">
    <location>
        <position position="76"/>
    </location>
    <ligand>
        <name>Mg(2+)</name>
        <dbReference type="ChEBI" id="CHEBI:18420"/>
        <label>1</label>
        <note>catalytic</note>
    </ligand>
</feature>
<keyword evidence="10 14" id="KW-0460">Magnesium</keyword>
<accession>A0A8H7EBJ9</accession>
<dbReference type="GO" id="GO:0000287">
    <property type="term" value="F:magnesium ion binding"/>
    <property type="evidence" value="ECO:0007669"/>
    <property type="project" value="UniProtKB-UniRule"/>
</dbReference>
<feature type="domain" description="tRNAHis guanylyltransferase catalytic" evidence="18">
    <location>
        <begin position="6"/>
        <end position="138"/>
    </location>
</feature>
<feature type="domain" description="Thg1 C-terminal" evidence="19">
    <location>
        <begin position="142"/>
        <end position="273"/>
    </location>
</feature>
<evidence type="ECO:0000256" key="3">
    <source>
        <dbReference type="ARBA" id="ARBA00012511"/>
    </source>
</evidence>
<evidence type="ECO:0000256" key="2">
    <source>
        <dbReference type="ARBA" id="ARBA00010113"/>
    </source>
</evidence>
<comment type="cofactor">
    <cofactor evidence="16">
        <name>Mg(2+)</name>
        <dbReference type="ChEBI" id="CHEBI:18420"/>
    </cofactor>
    <text evidence="16">Binds 2 magnesium ions per subunit.</text>
</comment>
<dbReference type="InterPro" id="IPR025845">
    <property type="entry name" value="Thg1_C_dom"/>
</dbReference>
<evidence type="ECO:0000313" key="20">
    <source>
        <dbReference type="EMBL" id="KAF7513851.1"/>
    </source>
</evidence>
<keyword evidence="5 14" id="KW-0808">Transferase</keyword>
<evidence type="ECO:0000256" key="10">
    <source>
        <dbReference type="ARBA" id="ARBA00022842"/>
    </source>
</evidence>
<evidence type="ECO:0000256" key="4">
    <source>
        <dbReference type="ARBA" id="ARBA00015443"/>
    </source>
</evidence>
<name>A0A8H7EBJ9_9EURO</name>
<keyword evidence="8 14" id="KW-0479">Metal-binding</keyword>
<dbReference type="EC" id="2.7.7.79" evidence="3 14"/>
<dbReference type="PANTHER" id="PTHR12729">
    <property type="entry name" value="TRNA(HIS) GUANYLYLTRANSFERASE-RELATED"/>
    <property type="match status" value="1"/>
</dbReference>
<keyword evidence="7 14" id="KW-0548">Nucleotidyltransferase</keyword>
<keyword evidence="11 14" id="KW-0342">GTP-binding</keyword>
<dbReference type="InterPro" id="IPR007537">
    <property type="entry name" value="tRNAHis_GuaTrfase_Thg1"/>
</dbReference>
<evidence type="ECO:0000256" key="16">
    <source>
        <dbReference type="PIRSR" id="PIRSR028980-2"/>
    </source>
</evidence>
<evidence type="ECO:0000256" key="7">
    <source>
        <dbReference type="ARBA" id="ARBA00022695"/>
    </source>
</evidence>
<comment type="function">
    <text evidence="1 14">Adds a GMP to the 5'-end of tRNA(His) after transcription and RNase P cleavage.</text>
</comment>
<evidence type="ECO:0000256" key="5">
    <source>
        <dbReference type="ARBA" id="ARBA00022679"/>
    </source>
</evidence>
<evidence type="ECO:0000259" key="18">
    <source>
        <dbReference type="Pfam" id="PF04446"/>
    </source>
</evidence>
<dbReference type="PIRSF" id="PIRSF028980">
    <property type="entry name" value="tRNAHis_guanylyltransferase"/>
    <property type="match status" value="1"/>
</dbReference>
<evidence type="ECO:0000256" key="9">
    <source>
        <dbReference type="ARBA" id="ARBA00022741"/>
    </source>
</evidence>